<organism evidence="1 2">
    <name type="scientific">Nesterenkonia cremea</name>
    <dbReference type="NCBI Taxonomy" id="1882340"/>
    <lineage>
        <taxon>Bacteria</taxon>
        <taxon>Bacillati</taxon>
        <taxon>Actinomycetota</taxon>
        <taxon>Actinomycetes</taxon>
        <taxon>Micrococcales</taxon>
        <taxon>Micrococcaceae</taxon>
        <taxon>Nesterenkonia</taxon>
    </lineage>
</organism>
<proteinExistence type="predicted"/>
<comment type="caution">
    <text evidence="1">The sequence shown here is derived from an EMBL/GenBank/DDBJ whole genome shotgun (WGS) entry which is preliminary data.</text>
</comment>
<accession>A0A917AV69</accession>
<evidence type="ECO:0000313" key="2">
    <source>
        <dbReference type="Proteomes" id="UP000633136"/>
    </source>
</evidence>
<dbReference type="EMBL" id="BMIS01000017">
    <property type="protein sequence ID" value="GGE77869.1"/>
    <property type="molecule type" value="Genomic_DNA"/>
</dbReference>
<protein>
    <submittedName>
        <fullName evidence="1">Uncharacterized protein</fullName>
    </submittedName>
</protein>
<name>A0A917AV69_9MICC</name>
<keyword evidence="2" id="KW-1185">Reference proteome</keyword>
<dbReference type="Proteomes" id="UP000633136">
    <property type="component" value="Unassembled WGS sequence"/>
</dbReference>
<dbReference type="AlphaFoldDB" id="A0A917AV69"/>
<sequence>MLLLPKIDIATSWTAGGASSMTLFPRAIRGEEAGAKNLASRSAIPMKMPAATIPEIAAAKNLRS</sequence>
<reference evidence="1" key="1">
    <citation type="journal article" date="2014" name="Int. J. Syst. Evol. Microbiol.">
        <title>Complete genome sequence of Corynebacterium casei LMG S-19264T (=DSM 44701T), isolated from a smear-ripened cheese.</title>
        <authorList>
            <consortium name="US DOE Joint Genome Institute (JGI-PGF)"/>
            <person name="Walter F."/>
            <person name="Albersmeier A."/>
            <person name="Kalinowski J."/>
            <person name="Ruckert C."/>
        </authorList>
    </citation>
    <scope>NUCLEOTIDE SEQUENCE</scope>
    <source>
        <strain evidence="1">CGMCC 1.15388</strain>
    </source>
</reference>
<evidence type="ECO:0000313" key="1">
    <source>
        <dbReference type="EMBL" id="GGE77869.1"/>
    </source>
</evidence>
<reference evidence="1" key="2">
    <citation type="submission" date="2020-09" db="EMBL/GenBank/DDBJ databases">
        <authorList>
            <person name="Sun Q."/>
            <person name="Zhou Y."/>
        </authorList>
    </citation>
    <scope>NUCLEOTIDE SEQUENCE</scope>
    <source>
        <strain evidence="1">CGMCC 1.15388</strain>
    </source>
</reference>
<gene>
    <name evidence="1" type="ORF">GCM10011401_26420</name>
</gene>